<protein>
    <submittedName>
        <fullName evidence="1">Uncharacterized protein</fullName>
    </submittedName>
</protein>
<organism evidence="1 2">
    <name type="scientific">Cellvibrio mixtus</name>
    <dbReference type="NCBI Taxonomy" id="39650"/>
    <lineage>
        <taxon>Bacteria</taxon>
        <taxon>Pseudomonadati</taxon>
        <taxon>Pseudomonadota</taxon>
        <taxon>Gammaproteobacteria</taxon>
        <taxon>Cellvibrionales</taxon>
        <taxon>Cellvibrionaceae</taxon>
        <taxon>Cellvibrio</taxon>
    </lineage>
</organism>
<keyword evidence="2" id="KW-1185">Reference proteome</keyword>
<reference evidence="2" key="1">
    <citation type="submission" date="2017-05" db="EMBL/GenBank/DDBJ databases">
        <authorList>
            <person name="Barney B.M."/>
        </authorList>
    </citation>
    <scope>NUCLEOTIDE SEQUENCE [LARGE SCALE GENOMIC DNA]</scope>
    <source>
        <strain evidence="2">PSBB022</strain>
    </source>
</reference>
<dbReference type="EMBL" id="NHNI01000002">
    <property type="protein sequence ID" value="OZY84716.1"/>
    <property type="molecule type" value="Genomic_DNA"/>
</dbReference>
<proteinExistence type="predicted"/>
<accession>A0A266Q509</accession>
<comment type="caution">
    <text evidence="1">The sequence shown here is derived from an EMBL/GenBank/DDBJ whole genome shotgun (WGS) entry which is preliminary data.</text>
</comment>
<dbReference type="AlphaFoldDB" id="A0A266Q509"/>
<evidence type="ECO:0000313" key="2">
    <source>
        <dbReference type="Proteomes" id="UP000216101"/>
    </source>
</evidence>
<sequence length="387" mass="43015">MDAVWLIGNPAQCYRVPDQKMIINTQDELVGDAAVYRVPVTTVSEFSDLCSRAALLVVVAGAGLAEGWLESIPGHLPKIGLLAQHHQDNAHEQLGALGIDAYVSSAMNPADYDLVLRKVYDDKLALNALQQELKNFSSIAFTAMSSASEMGTVAIFAEKVQDIMEMERLAQLIHSCLSDLGVSGVVQFIFDQDVRLFPPHISASYLRLLNFASESNARIVSQGRFLLFSFEHLQLLVTDAPVHEEERYGRLRDVLAHLVSIAEARAKTLKVNSLLKTQQDNTRTVMMLLEMSSRDNRNAVKEIMTELSDSLRMIATGFDLNMQQESALLGLSEKALESLESLQEATSVVEEYFRSLVQELEAVSLLLDKQEQVAQDQPEQDSRVELF</sequence>
<evidence type="ECO:0000313" key="1">
    <source>
        <dbReference type="EMBL" id="OZY84716.1"/>
    </source>
</evidence>
<gene>
    <name evidence="1" type="ORF">CBP51_16225</name>
</gene>
<dbReference type="Proteomes" id="UP000216101">
    <property type="component" value="Unassembled WGS sequence"/>
</dbReference>
<name>A0A266Q509_9GAMM</name>